<dbReference type="Proteomes" id="UP000278609">
    <property type="component" value="Unassembled WGS sequence"/>
</dbReference>
<evidence type="ECO:0000313" key="2">
    <source>
        <dbReference type="Proteomes" id="UP000278609"/>
    </source>
</evidence>
<comment type="caution">
    <text evidence="1">The sequence shown here is derived from an EMBL/GenBank/DDBJ whole genome shotgun (WGS) entry which is preliminary data.</text>
</comment>
<protein>
    <submittedName>
        <fullName evidence="1">Uncharacterized protein</fullName>
    </submittedName>
</protein>
<dbReference type="EMBL" id="RQYS01000046">
    <property type="protein sequence ID" value="RRD59327.1"/>
    <property type="molecule type" value="Genomic_DNA"/>
</dbReference>
<gene>
    <name evidence="1" type="ORF">EII40_10130</name>
</gene>
<organism evidence="1 2">
    <name type="scientific">Tannerella forsythia</name>
    <name type="common">Bacteroides forsythus</name>
    <dbReference type="NCBI Taxonomy" id="28112"/>
    <lineage>
        <taxon>Bacteria</taxon>
        <taxon>Pseudomonadati</taxon>
        <taxon>Bacteroidota</taxon>
        <taxon>Bacteroidia</taxon>
        <taxon>Bacteroidales</taxon>
        <taxon>Tannerellaceae</taxon>
        <taxon>Tannerella</taxon>
    </lineage>
</organism>
<dbReference type="AlphaFoldDB" id="A0A3P1XN59"/>
<dbReference type="OrthoDB" id="1100818at2"/>
<proteinExistence type="predicted"/>
<feature type="non-terminal residue" evidence="1">
    <location>
        <position position="245"/>
    </location>
</feature>
<dbReference type="RefSeq" id="WP_148091568.1">
    <property type="nucleotide sequence ID" value="NZ_RQYS01000046.1"/>
</dbReference>
<accession>A0A3P1XN59</accession>
<reference evidence="1 2" key="1">
    <citation type="submission" date="2018-11" db="EMBL/GenBank/DDBJ databases">
        <title>Genomes From Bacteria Associated with the Canine Oral Cavity: a Test Case for Automated Genome-Based Taxonomic Assignment.</title>
        <authorList>
            <person name="Coil D.A."/>
            <person name="Jospin G."/>
            <person name="Darling A.E."/>
            <person name="Wallis C."/>
            <person name="Davis I.J."/>
            <person name="Harris S."/>
            <person name="Eisen J.A."/>
            <person name="Holcombe L.J."/>
            <person name="O'Flynn C."/>
        </authorList>
    </citation>
    <scope>NUCLEOTIDE SEQUENCE [LARGE SCALE GENOMIC DNA]</scope>
    <source>
        <strain evidence="1 2">OH2617_COT-023</strain>
    </source>
</reference>
<name>A0A3P1XN59_TANFO</name>
<evidence type="ECO:0000313" key="1">
    <source>
        <dbReference type="EMBL" id="RRD59327.1"/>
    </source>
</evidence>
<sequence length="245" mass="28234">MDKQGFVMFLDRGLGDAQLSNTDYQNIKAEFDRLCDEQEKIDNTGFGKVFECINETLLEGKPHPTLYPYTDDEQVIRKALELTGNTNDEAFCERFMRNYGFFVEGKALQAKGLELLAKNYPQKEKQVEGWRFVPMAIVGDQELIKVVDDIMMRDAQQGKGLFSNISDIEEESEDEDALLMVKTYNCEASLTRYWNELEDFGVIGKGKNDGFFKYEYRVILLRILNRLATFISTNTDKPAKIKNHI</sequence>